<dbReference type="FunCoup" id="Q4UA30">
    <property type="interactions" value="6"/>
</dbReference>
<dbReference type="AlphaFoldDB" id="Q4UA30"/>
<evidence type="ECO:0000313" key="3">
    <source>
        <dbReference type="EMBL" id="CAI76323.1"/>
    </source>
</evidence>
<dbReference type="SUPFAM" id="SSF52833">
    <property type="entry name" value="Thioredoxin-like"/>
    <property type="match status" value="1"/>
</dbReference>
<dbReference type="EMBL" id="CR940353">
    <property type="protein sequence ID" value="CAI76323.1"/>
    <property type="molecule type" value="Genomic_DNA"/>
</dbReference>
<organism evidence="3 4">
    <name type="scientific">Theileria annulata</name>
    <dbReference type="NCBI Taxonomy" id="5874"/>
    <lineage>
        <taxon>Eukaryota</taxon>
        <taxon>Sar</taxon>
        <taxon>Alveolata</taxon>
        <taxon>Apicomplexa</taxon>
        <taxon>Aconoidasida</taxon>
        <taxon>Piroplasmida</taxon>
        <taxon>Theileriidae</taxon>
        <taxon>Theileria</taxon>
    </lineage>
</organism>
<dbReference type="InParanoid" id="Q4UA30"/>
<dbReference type="InterPro" id="IPR051498">
    <property type="entry name" value="Phosducin-like_chap/apop_reg"/>
</dbReference>
<dbReference type="GeneID" id="3862773"/>
<evidence type="ECO:0000256" key="2">
    <source>
        <dbReference type="SAM" id="MobiDB-lite"/>
    </source>
</evidence>
<reference evidence="3 4" key="1">
    <citation type="journal article" date="2005" name="Science">
        <title>Genome of the host-cell transforming parasite Theileria annulata compared with T. parva.</title>
        <authorList>
            <person name="Pain A."/>
            <person name="Renauld H."/>
            <person name="Berriman M."/>
            <person name="Murphy L."/>
            <person name="Yeats C.A."/>
            <person name="Weir W."/>
            <person name="Kerhornou A."/>
            <person name="Aslett M."/>
            <person name="Bishop R."/>
            <person name="Bouchier C."/>
            <person name="Cochet M."/>
            <person name="Coulson R.M.R."/>
            <person name="Cronin A."/>
            <person name="de Villiers E.P."/>
            <person name="Fraser A."/>
            <person name="Fosker N."/>
            <person name="Gardner M."/>
            <person name="Goble A."/>
            <person name="Griffiths-Jones S."/>
            <person name="Harris D.E."/>
            <person name="Katzer F."/>
            <person name="Larke N."/>
            <person name="Lord A."/>
            <person name="Maser P."/>
            <person name="McKellar S."/>
            <person name="Mooney P."/>
            <person name="Morton F."/>
            <person name="Nene V."/>
            <person name="O'Neil S."/>
            <person name="Price C."/>
            <person name="Quail M.A."/>
            <person name="Rabbinowitsch E."/>
            <person name="Rawlings N.D."/>
            <person name="Rutter S."/>
            <person name="Saunders D."/>
            <person name="Seeger K."/>
            <person name="Shah T."/>
            <person name="Squares R."/>
            <person name="Squares S."/>
            <person name="Tivey A."/>
            <person name="Walker A.R."/>
            <person name="Woodward J."/>
            <person name="Dobbelaere D.A.E."/>
            <person name="Langsley G."/>
            <person name="Rajandream M.A."/>
            <person name="McKeever D."/>
            <person name="Shiels B."/>
            <person name="Tait A."/>
            <person name="Barrell B.G."/>
            <person name="Hall N."/>
        </authorList>
    </citation>
    <scope>NUCLEOTIDE SEQUENCE [LARGE SCALE GENOMIC DNA]</scope>
    <source>
        <strain evidence="4">Ankara</strain>
    </source>
</reference>
<evidence type="ECO:0000313" key="4">
    <source>
        <dbReference type="Proteomes" id="UP000001950"/>
    </source>
</evidence>
<dbReference type="RefSeq" id="XP_952947.1">
    <property type="nucleotide sequence ID" value="XM_947854.1"/>
</dbReference>
<dbReference type="PANTHER" id="PTHR45809">
    <property type="entry name" value="VIRAL IAP-ASSOCIATED FACTOR HOMOLOG"/>
    <property type="match status" value="1"/>
</dbReference>
<dbReference type="eggNOG" id="KOG3170">
    <property type="taxonomic scope" value="Eukaryota"/>
</dbReference>
<proteinExistence type="inferred from homology"/>
<dbReference type="OrthoDB" id="45518at2759"/>
<evidence type="ECO:0008006" key="5">
    <source>
        <dbReference type="Google" id="ProtNLM"/>
    </source>
</evidence>
<dbReference type="Gene3D" id="3.40.30.10">
    <property type="entry name" value="Glutaredoxin"/>
    <property type="match status" value="1"/>
</dbReference>
<dbReference type="Proteomes" id="UP000001950">
    <property type="component" value="Chromosome 4"/>
</dbReference>
<dbReference type="GO" id="GO:0006457">
    <property type="term" value="P:protein folding"/>
    <property type="evidence" value="ECO:0007669"/>
    <property type="project" value="TreeGrafter"/>
</dbReference>
<feature type="region of interest" description="Disordered" evidence="2">
    <location>
        <begin position="216"/>
        <end position="238"/>
    </location>
</feature>
<dbReference type="GO" id="GO:0005737">
    <property type="term" value="C:cytoplasm"/>
    <property type="evidence" value="ECO:0007669"/>
    <property type="project" value="TreeGrafter"/>
</dbReference>
<accession>Q4UA30</accession>
<dbReference type="PANTHER" id="PTHR45809:SF3">
    <property type="entry name" value="VIRAL IAP-ASSOCIATED FACTOR HOMOLOG"/>
    <property type="match status" value="1"/>
</dbReference>
<dbReference type="OMA" id="NITTEWD"/>
<protein>
    <recommendedName>
        <fullName evidence="5">Phosducin thioredoxin-like domain-containing protein</fullName>
    </recommendedName>
</protein>
<gene>
    <name evidence="3" type="ORF">TA07600</name>
</gene>
<evidence type="ECO:0000256" key="1">
    <source>
        <dbReference type="ARBA" id="ARBA00009686"/>
    </source>
</evidence>
<dbReference type="InterPro" id="IPR036249">
    <property type="entry name" value="Thioredoxin-like_sf"/>
</dbReference>
<name>Q4UA30_THEAN</name>
<comment type="similarity">
    <text evidence="1">Belongs to the phosducin family.</text>
</comment>
<dbReference type="KEGG" id="tan:TA07600"/>
<dbReference type="STRING" id="5874.Q4UA30"/>
<sequence>MSTTHPTNITTEWDDIQRKYGNLPKLEKEKTNEELDSAFVEVTEEELLRESRLKKWKKKLGNRSVFRYGTPVNITADNFVEQVTDASKYKPSDADKKDDEFEDLYDKTGYYVPVLLLDDKPESKLLKNAWNILSKKHSHLKFTVGSASNVLKVEGNKLTPPSSVLLYFSGNCILQKNVSSLFKRGIFELSEDTLETRVANALENILNSAQGHLPLVRDKDKEESSESESDTDYLKSSGKDLRTDFLNKLTRGKVSDLETSKTYSSWILDKALGN</sequence>
<keyword evidence="4" id="KW-1185">Reference proteome</keyword>
<dbReference type="VEuPathDB" id="PiroplasmaDB:TA07600"/>